<dbReference type="STRING" id="388357.GCA_001580365_00686"/>
<evidence type="ECO:0000256" key="1">
    <source>
        <dbReference type="ARBA" id="ARBA00003999"/>
    </source>
</evidence>
<keyword evidence="6" id="KW-1185">Reference proteome</keyword>
<evidence type="ECO:0000256" key="4">
    <source>
        <dbReference type="HAMAP-Rule" id="MF_00128"/>
    </source>
</evidence>
<dbReference type="PANTHER" id="PTHR37297">
    <property type="entry name" value="PROTEIN NRDI"/>
    <property type="match status" value="1"/>
</dbReference>
<dbReference type="EMBL" id="BJZS01000014">
    <property type="protein sequence ID" value="GEO94266.1"/>
    <property type="molecule type" value="Genomic_DNA"/>
</dbReference>
<dbReference type="Pfam" id="PF07972">
    <property type="entry name" value="Flavodoxin_NdrI"/>
    <property type="match status" value="1"/>
</dbReference>
<comment type="function">
    <text evidence="1 4">Probably involved in ribonucleotide reductase function.</text>
</comment>
<dbReference type="RefSeq" id="WP_084271429.1">
    <property type="nucleotide sequence ID" value="NZ_BJZS01000014.1"/>
</dbReference>
<dbReference type="InterPro" id="IPR029039">
    <property type="entry name" value="Flavoprotein-like_sf"/>
</dbReference>
<dbReference type="GO" id="GO:0010181">
    <property type="term" value="F:FMN binding"/>
    <property type="evidence" value="ECO:0007669"/>
    <property type="project" value="InterPro"/>
</dbReference>
<reference evidence="5 6" key="1">
    <citation type="submission" date="2019-07" db="EMBL/GenBank/DDBJ databases">
        <title>Whole genome shotgun sequence of Kocuria turfanensis NBRC 107627.</title>
        <authorList>
            <person name="Hosoyama A."/>
            <person name="Uohara A."/>
            <person name="Ohji S."/>
            <person name="Ichikawa N."/>
        </authorList>
    </citation>
    <scope>NUCLEOTIDE SEQUENCE [LARGE SCALE GENOMIC DNA]</scope>
    <source>
        <strain evidence="5 6">NBRC 107627</strain>
    </source>
</reference>
<dbReference type="HAMAP" id="MF_00128">
    <property type="entry name" value="NrdI"/>
    <property type="match status" value="1"/>
</dbReference>
<name>A0A512I985_9MICC</name>
<comment type="caution">
    <text evidence="5">The sequence shown here is derived from an EMBL/GenBank/DDBJ whole genome shotgun (WGS) entry which is preliminary data.</text>
</comment>
<dbReference type="InterPro" id="IPR004465">
    <property type="entry name" value="RNR_NrdI"/>
</dbReference>
<dbReference type="Gene3D" id="3.40.50.360">
    <property type="match status" value="1"/>
</dbReference>
<gene>
    <name evidence="4 5" type="primary">nrdI</name>
    <name evidence="5" type="ORF">KTU01_03890</name>
</gene>
<proteinExistence type="inferred from homology"/>
<dbReference type="InterPro" id="IPR020852">
    <property type="entry name" value="RNR_Ib_NrdI_bac"/>
</dbReference>
<comment type="similarity">
    <text evidence="2 4">Belongs to the NrdI family.</text>
</comment>
<evidence type="ECO:0000313" key="5">
    <source>
        <dbReference type="EMBL" id="GEO94266.1"/>
    </source>
</evidence>
<dbReference type="Proteomes" id="UP000321103">
    <property type="component" value="Unassembled WGS sequence"/>
</dbReference>
<dbReference type="NCBIfam" id="TIGR00333">
    <property type="entry name" value="nrdI"/>
    <property type="match status" value="1"/>
</dbReference>
<evidence type="ECO:0000313" key="6">
    <source>
        <dbReference type="Proteomes" id="UP000321103"/>
    </source>
</evidence>
<protein>
    <recommendedName>
        <fullName evidence="3 4">Protein NrdI</fullName>
    </recommendedName>
</protein>
<evidence type="ECO:0000256" key="3">
    <source>
        <dbReference type="ARBA" id="ARBA00020129"/>
    </source>
</evidence>
<evidence type="ECO:0000256" key="2">
    <source>
        <dbReference type="ARBA" id="ARBA00009942"/>
    </source>
</evidence>
<sequence>MSTNLPGTPGTALQEPGAARAASESCAPLVVYFSSVSNNTHRFVEKLAARAVRLPLLTGEEPPEMTEPFVLVAPTYGRPNGSGAVPPQVVKFLNREANRRLLRGVIGAGNTNFGPAFCLAADKIAAKCDVPVLYKFELMGTSEDVRKVNEGLEQFWRQFPQPRA</sequence>
<dbReference type="SUPFAM" id="SSF52218">
    <property type="entry name" value="Flavoproteins"/>
    <property type="match status" value="1"/>
</dbReference>
<dbReference type="PANTHER" id="PTHR37297:SF1">
    <property type="entry name" value="PROTEIN NRDI"/>
    <property type="match status" value="1"/>
</dbReference>
<accession>A0A512I985</accession>
<organism evidence="5 6">
    <name type="scientific">Kocuria turfanensis</name>
    <dbReference type="NCBI Taxonomy" id="388357"/>
    <lineage>
        <taxon>Bacteria</taxon>
        <taxon>Bacillati</taxon>
        <taxon>Actinomycetota</taxon>
        <taxon>Actinomycetes</taxon>
        <taxon>Micrococcales</taxon>
        <taxon>Micrococcaceae</taxon>
        <taxon>Kocuria</taxon>
    </lineage>
</organism>
<dbReference type="AlphaFoldDB" id="A0A512I985"/>